<dbReference type="InterPro" id="IPR017549">
    <property type="entry name" value="APMV_L690"/>
</dbReference>
<keyword evidence="3" id="KW-1185">Reference proteome</keyword>
<proteinExistence type="predicted"/>
<organism evidence="2 3">
    <name type="scientific">Methylovulum psychrotolerans</name>
    <dbReference type="NCBI Taxonomy" id="1704499"/>
    <lineage>
        <taxon>Bacteria</taxon>
        <taxon>Pseudomonadati</taxon>
        <taxon>Pseudomonadota</taxon>
        <taxon>Gammaproteobacteria</taxon>
        <taxon>Methylococcales</taxon>
        <taxon>Methylococcaceae</taxon>
        <taxon>Methylovulum</taxon>
    </lineage>
</organism>
<dbReference type="SUPFAM" id="SSF75011">
    <property type="entry name" value="3-carboxy-cis,cis-mucoante lactonizing enzyme"/>
    <property type="match status" value="1"/>
</dbReference>
<gene>
    <name evidence="2" type="ORF">CEK71_03080</name>
</gene>
<feature type="signal peptide" evidence="1">
    <location>
        <begin position="1"/>
        <end position="30"/>
    </location>
</feature>
<keyword evidence="1" id="KW-0732">Signal</keyword>
<accession>A0A1Z4BV56</accession>
<dbReference type="Proteomes" id="UP000197019">
    <property type="component" value="Chromosome"/>
</dbReference>
<dbReference type="RefSeq" id="WP_088618013.1">
    <property type="nucleotide sequence ID" value="NZ_CP022129.1"/>
</dbReference>
<protein>
    <submittedName>
        <fullName evidence="2">TIGR03118 family protein</fullName>
    </submittedName>
</protein>
<evidence type="ECO:0000313" key="2">
    <source>
        <dbReference type="EMBL" id="ASF45130.1"/>
    </source>
</evidence>
<feature type="chain" id="PRO_5012803134" evidence="1">
    <location>
        <begin position="31"/>
        <end position="365"/>
    </location>
</feature>
<dbReference type="KEGG" id="mpsy:CEK71_03080"/>
<evidence type="ECO:0000313" key="3">
    <source>
        <dbReference type="Proteomes" id="UP000197019"/>
    </source>
</evidence>
<name>A0A1Z4BV56_9GAMM</name>
<reference evidence="2 3" key="1">
    <citation type="submission" date="2017-06" db="EMBL/GenBank/DDBJ databases">
        <title>Genome Sequencing of the methanotroph Methylovulum psychrotolerants str. HV10-M2 isolated from a high-altitude environment.</title>
        <authorList>
            <person name="Mateos-Rivera A."/>
        </authorList>
    </citation>
    <scope>NUCLEOTIDE SEQUENCE [LARGE SCALE GENOMIC DNA]</scope>
    <source>
        <strain evidence="2 3">HV10_M2</strain>
    </source>
</reference>
<evidence type="ECO:0000256" key="1">
    <source>
        <dbReference type="SAM" id="SignalP"/>
    </source>
</evidence>
<sequence>MKNLTPTPTFPFIALAATYWLVGISTTAQADTNGTYRQTNLVADQPGVAAQTDPNLQNAWGIAFNPNGAVWIANNHTGTTTLYDGNGVPIAGLPVVNVPDASGAVGSPTGAVFNSSKDFNITPNNPAAFIFANESGSLAAWNPTVDLHNAKVVGTPIAGKPIYKGLALAANGTAHFLYATDFHNAKVRVFDSTFALVNAKQTLGCDFTDPSIPAGFAPFGIQNINGALYVTYAQQDAAKEDNVSGPGLGYVNVFDANGCLIKRFASQGALNAPWAVAVAPANFGIHSNQVLIGNFGDGAINTFNPVTARPGGALRGLDGKKIKIDGLWGLAFGNGVVNQATNSLFFTAGPNDETNGLYGKIDAAP</sequence>
<dbReference type="NCBIfam" id="TIGR03118">
    <property type="entry name" value="PEPCTERM_chp_1"/>
    <property type="match status" value="1"/>
</dbReference>
<dbReference type="OrthoDB" id="581621at2"/>
<dbReference type="AlphaFoldDB" id="A0A1Z4BV56"/>
<dbReference type="EMBL" id="CP022129">
    <property type="protein sequence ID" value="ASF45130.1"/>
    <property type="molecule type" value="Genomic_DNA"/>
</dbReference>